<dbReference type="STRING" id="1077974.GOEFS_131_00020"/>
<dbReference type="InterPro" id="IPR011335">
    <property type="entry name" value="Restrct_endonuc-II-like"/>
</dbReference>
<dbReference type="CDD" id="cd06260">
    <property type="entry name" value="DUF820-like"/>
    <property type="match status" value="1"/>
</dbReference>
<organism evidence="2 3">
    <name type="scientific">Gordonia effusa NBRC 100432</name>
    <dbReference type="NCBI Taxonomy" id="1077974"/>
    <lineage>
        <taxon>Bacteria</taxon>
        <taxon>Bacillati</taxon>
        <taxon>Actinomycetota</taxon>
        <taxon>Actinomycetes</taxon>
        <taxon>Mycobacteriales</taxon>
        <taxon>Gordoniaceae</taxon>
        <taxon>Gordonia</taxon>
    </lineage>
</organism>
<dbReference type="Gene3D" id="3.90.1570.10">
    <property type="entry name" value="tt1808, chain A"/>
    <property type="match status" value="1"/>
</dbReference>
<dbReference type="AlphaFoldDB" id="H0R6R6"/>
<dbReference type="OrthoDB" id="9799703at2"/>
<dbReference type="EMBL" id="BAEH01000131">
    <property type="protein sequence ID" value="GAB20767.1"/>
    <property type="molecule type" value="Genomic_DNA"/>
</dbReference>
<dbReference type="PANTHER" id="PTHR35400">
    <property type="entry name" value="SLR1083 PROTEIN"/>
    <property type="match status" value="1"/>
</dbReference>
<feature type="domain" description="Putative restriction endonuclease" evidence="1">
    <location>
        <begin position="16"/>
        <end position="169"/>
    </location>
</feature>
<name>H0R6R6_9ACTN</name>
<gene>
    <name evidence="2" type="ORF">GOEFS_131_00020</name>
</gene>
<proteinExistence type="predicted"/>
<protein>
    <recommendedName>
        <fullName evidence="1">Putative restriction endonuclease domain-containing protein</fullName>
    </recommendedName>
</protein>
<evidence type="ECO:0000313" key="3">
    <source>
        <dbReference type="Proteomes" id="UP000035034"/>
    </source>
</evidence>
<dbReference type="Proteomes" id="UP000035034">
    <property type="component" value="Unassembled WGS sequence"/>
</dbReference>
<dbReference type="SUPFAM" id="SSF52980">
    <property type="entry name" value="Restriction endonuclease-like"/>
    <property type="match status" value="1"/>
</dbReference>
<sequence length="180" mass="19437">MAEPACNFPEVWTTADLDRLPNEGHRYEILEGSLVMAPPPWGHHQNIATKLLVTLFAAAPADWRVLTKIGVHVPGGEFIPDIAVLKPGAEHRVVWNEAADVALVVEVASASTQSFERGTKAQKYAAAGIPNYWRVEQDGSVVAYELDGPSYTVIATARPGTSWTATTPFTTTLTPSDLVT</sequence>
<accession>H0R6R6</accession>
<dbReference type="RefSeq" id="WP_007320102.1">
    <property type="nucleotide sequence ID" value="NZ_BAEH01000131.1"/>
</dbReference>
<keyword evidence="3" id="KW-1185">Reference proteome</keyword>
<dbReference type="InterPro" id="IPR012296">
    <property type="entry name" value="Nuclease_put_TT1808"/>
</dbReference>
<dbReference type="PANTHER" id="PTHR35400:SF3">
    <property type="entry name" value="SLL1072 PROTEIN"/>
    <property type="match status" value="1"/>
</dbReference>
<evidence type="ECO:0000313" key="2">
    <source>
        <dbReference type="EMBL" id="GAB20767.1"/>
    </source>
</evidence>
<dbReference type="Pfam" id="PF05685">
    <property type="entry name" value="Uma2"/>
    <property type="match status" value="1"/>
</dbReference>
<reference evidence="2 3" key="1">
    <citation type="submission" date="2011-12" db="EMBL/GenBank/DDBJ databases">
        <title>Whole genome shotgun sequence of Gordonia effusa NBRC 100432.</title>
        <authorList>
            <person name="Yoshida I."/>
            <person name="Takarada H."/>
            <person name="Hosoyama A."/>
            <person name="Tsuchikane K."/>
            <person name="Katsumata H."/>
            <person name="Yamazaki S."/>
            <person name="Fujita N."/>
        </authorList>
    </citation>
    <scope>NUCLEOTIDE SEQUENCE [LARGE SCALE GENOMIC DNA]</scope>
    <source>
        <strain evidence="2 3">NBRC 100432</strain>
    </source>
</reference>
<dbReference type="eggNOG" id="COG4636">
    <property type="taxonomic scope" value="Bacteria"/>
</dbReference>
<dbReference type="InterPro" id="IPR008538">
    <property type="entry name" value="Uma2"/>
</dbReference>
<evidence type="ECO:0000259" key="1">
    <source>
        <dbReference type="Pfam" id="PF05685"/>
    </source>
</evidence>
<comment type="caution">
    <text evidence="2">The sequence shown here is derived from an EMBL/GenBank/DDBJ whole genome shotgun (WGS) entry which is preliminary data.</text>
</comment>